<dbReference type="PANTHER" id="PTHR42938">
    <property type="entry name" value="FORMATE DEHYDROGENASE 1"/>
    <property type="match status" value="1"/>
</dbReference>
<dbReference type="GO" id="GO:0051287">
    <property type="term" value="F:NAD binding"/>
    <property type="evidence" value="ECO:0007669"/>
    <property type="project" value="InterPro"/>
</dbReference>
<dbReference type="FunFam" id="3.40.50.720:FF:000616">
    <property type="entry name" value="D-3-phosphoglycerate dehydrogenase 2 chloroplastic"/>
    <property type="match status" value="1"/>
</dbReference>
<keyword evidence="3" id="KW-1185">Reference proteome</keyword>
<dbReference type="AlphaFoldDB" id="A0A7J8B1D4"/>
<evidence type="ECO:0000259" key="1">
    <source>
        <dbReference type="Pfam" id="PF02826"/>
    </source>
</evidence>
<dbReference type="PANTHER" id="PTHR42938:SF22">
    <property type="entry name" value="D-3-PHOSPHOGLYCERATE DEHYDROGENASE"/>
    <property type="match status" value="1"/>
</dbReference>
<organism evidence="2 3">
    <name type="scientific">Pipistrellus kuhlii</name>
    <name type="common">Kuhl's pipistrelle</name>
    <dbReference type="NCBI Taxonomy" id="59472"/>
    <lineage>
        <taxon>Eukaryota</taxon>
        <taxon>Metazoa</taxon>
        <taxon>Chordata</taxon>
        <taxon>Craniata</taxon>
        <taxon>Vertebrata</taxon>
        <taxon>Euteleostomi</taxon>
        <taxon>Mammalia</taxon>
        <taxon>Eutheria</taxon>
        <taxon>Laurasiatheria</taxon>
        <taxon>Chiroptera</taxon>
        <taxon>Yangochiroptera</taxon>
        <taxon>Vespertilionidae</taxon>
        <taxon>Pipistrellus</taxon>
    </lineage>
</organism>
<name>A0A7J8B1D4_PIPKU</name>
<dbReference type="Pfam" id="PF02826">
    <property type="entry name" value="2-Hacid_dh_C"/>
    <property type="match status" value="1"/>
</dbReference>
<reference evidence="2 3" key="1">
    <citation type="journal article" date="2020" name="Nature">
        <title>Six reference-quality genomes reveal evolution of bat adaptations.</title>
        <authorList>
            <person name="Jebb D."/>
            <person name="Huang Z."/>
            <person name="Pippel M."/>
            <person name="Hughes G.M."/>
            <person name="Lavrichenko K."/>
            <person name="Devanna P."/>
            <person name="Winkler S."/>
            <person name="Jermiin L.S."/>
            <person name="Skirmuntt E.C."/>
            <person name="Katzourakis A."/>
            <person name="Burkitt-Gray L."/>
            <person name="Ray D.A."/>
            <person name="Sullivan K.A.M."/>
            <person name="Roscito J.G."/>
            <person name="Kirilenko B.M."/>
            <person name="Davalos L.M."/>
            <person name="Corthals A.P."/>
            <person name="Power M.L."/>
            <person name="Jones G."/>
            <person name="Ransome R.D."/>
            <person name="Dechmann D.K.N."/>
            <person name="Locatelli A.G."/>
            <person name="Puechmaille S.J."/>
            <person name="Fedrigo O."/>
            <person name="Jarvis E.D."/>
            <person name="Hiller M."/>
            <person name="Vernes S.C."/>
            <person name="Myers E.W."/>
            <person name="Teeling E.C."/>
        </authorList>
    </citation>
    <scope>NUCLEOTIDE SEQUENCE [LARGE SCALE GENOMIC DNA]</scope>
    <source>
        <strain evidence="2">MPipKuh1</strain>
        <tissue evidence="2">Flight muscle</tissue>
    </source>
</reference>
<protein>
    <recommendedName>
        <fullName evidence="1">D-isomer specific 2-hydroxyacid dehydrogenase NAD-binding domain-containing protein</fullName>
    </recommendedName>
</protein>
<evidence type="ECO:0000313" key="2">
    <source>
        <dbReference type="EMBL" id="KAF6392518.1"/>
    </source>
</evidence>
<sequence length="169" mass="18453">MNGKTLGILGKGRIRREVADRMQSFGMKTVGYNPIISSEVSASFSIQQLPLEEIWPLCDFITVHTPLLPSMTGLLNDSTFTLCKKGVSCEESPWDCNLVDHENVISCLHLGASTKEAQSSCGEEITVQYMDMMKGRANTGVVNAQALTSTFSLHTKPWIGLAEPLGTLM</sequence>
<dbReference type="Gene3D" id="3.40.50.720">
    <property type="entry name" value="NAD(P)-binding Rossmann-like Domain"/>
    <property type="match status" value="1"/>
</dbReference>
<proteinExistence type="predicted"/>
<evidence type="ECO:0000313" key="3">
    <source>
        <dbReference type="Proteomes" id="UP000558488"/>
    </source>
</evidence>
<dbReference type="Proteomes" id="UP000558488">
    <property type="component" value="Unassembled WGS sequence"/>
</dbReference>
<comment type="caution">
    <text evidence="2">The sequence shown here is derived from an EMBL/GenBank/DDBJ whole genome shotgun (WGS) entry which is preliminary data.</text>
</comment>
<dbReference type="EMBL" id="JACAGB010000001">
    <property type="protein sequence ID" value="KAF6392518.1"/>
    <property type="molecule type" value="Genomic_DNA"/>
</dbReference>
<accession>A0A7J8B1D4</accession>
<dbReference type="InterPro" id="IPR036291">
    <property type="entry name" value="NAD(P)-bd_dom_sf"/>
</dbReference>
<feature type="domain" description="D-isomer specific 2-hydroxyacid dehydrogenase NAD-binding" evidence="1">
    <location>
        <begin position="2"/>
        <end position="87"/>
    </location>
</feature>
<dbReference type="GO" id="GO:0004617">
    <property type="term" value="F:phosphoglycerate dehydrogenase activity"/>
    <property type="evidence" value="ECO:0007669"/>
    <property type="project" value="TreeGrafter"/>
</dbReference>
<dbReference type="InterPro" id="IPR006140">
    <property type="entry name" value="D-isomer_DH_NAD-bd"/>
</dbReference>
<gene>
    <name evidence="2" type="ORF">mPipKuh1_007724</name>
</gene>
<dbReference type="SUPFAM" id="SSF51735">
    <property type="entry name" value="NAD(P)-binding Rossmann-fold domains"/>
    <property type="match status" value="1"/>
</dbReference>